<dbReference type="CDD" id="cd16833">
    <property type="entry name" value="YfiH"/>
    <property type="match status" value="1"/>
</dbReference>
<evidence type="ECO:0000256" key="1">
    <source>
        <dbReference type="ARBA" id="ARBA00000553"/>
    </source>
</evidence>
<comment type="catalytic activity">
    <reaction evidence="7">
        <text>adenosine + H2O + H(+) = inosine + NH4(+)</text>
        <dbReference type="Rhea" id="RHEA:24408"/>
        <dbReference type="ChEBI" id="CHEBI:15377"/>
        <dbReference type="ChEBI" id="CHEBI:15378"/>
        <dbReference type="ChEBI" id="CHEBI:16335"/>
        <dbReference type="ChEBI" id="CHEBI:17596"/>
        <dbReference type="ChEBI" id="CHEBI:28938"/>
        <dbReference type="EC" id="3.5.4.4"/>
    </reaction>
    <physiologicalReaction direction="left-to-right" evidence="7">
        <dbReference type="Rhea" id="RHEA:24409"/>
    </physiologicalReaction>
</comment>
<dbReference type="AlphaFoldDB" id="A0A2W5DTF9"/>
<comment type="catalytic activity">
    <reaction evidence="8">
        <text>adenosine + phosphate = alpha-D-ribose 1-phosphate + adenine</text>
        <dbReference type="Rhea" id="RHEA:27642"/>
        <dbReference type="ChEBI" id="CHEBI:16335"/>
        <dbReference type="ChEBI" id="CHEBI:16708"/>
        <dbReference type="ChEBI" id="CHEBI:43474"/>
        <dbReference type="ChEBI" id="CHEBI:57720"/>
        <dbReference type="EC" id="2.4.2.1"/>
    </reaction>
    <physiologicalReaction direction="left-to-right" evidence="8">
        <dbReference type="Rhea" id="RHEA:27643"/>
    </physiologicalReaction>
</comment>
<dbReference type="InterPro" id="IPR003730">
    <property type="entry name" value="Cu_polyphenol_OxRdtase"/>
</dbReference>
<evidence type="ECO:0008006" key="12">
    <source>
        <dbReference type="Google" id="ProtNLM"/>
    </source>
</evidence>
<dbReference type="EMBL" id="QFOD01000003">
    <property type="protein sequence ID" value="PZP35185.1"/>
    <property type="molecule type" value="Genomic_DNA"/>
</dbReference>
<reference evidence="10 11" key="1">
    <citation type="submission" date="2017-08" db="EMBL/GenBank/DDBJ databases">
        <title>Infants hospitalized years apart are colonized by the same room-sourced microbial strains.</title>
        <authorList>
            <person name="Brooks B."/>
            <person name="Olm M.R."/>
            <person name="Firek B.A."/>
            <person name="Baker R."/>
            <person name="Thomas B.C."/>
            <person name="Morowitz M.J."/>
            <person name="Banfield J.F."/>
        </authorList>
    </citation>
    <scope>NUCLEOTIDE SEQUENCE [LARGE SCALE GENOMIC DNA]</scope>
    <source>
        <strain evidence="10">S2_012_000_R2_81</strain>
    </source>
</reference>
<evidence type="ECO:0000256" key="8">
    <source>
        <dbReference type="ARBA" id="ARBA00048968"/>
    </source>
</evidence>
<evidence type="ECO:0000256" key="3">
    <source>
        <dbReference type="ARBA" id="ARBA00022679"/>
    </source>
</evidence>
<comment type="catalytic activity">
    <reaction evidence="9">
        <text>S-methyl-5'-thioadenosine + phosphate = 5-(methylsulfanyl)-alpha-D-ribose 1-phosphate + adenine</text>
        <dbReference type="Rhea" id="RHEA:11852"/>
        <dbReference type="ChEBI" id="CHEBI:16708"/>
        <dbReference type="ChEBI" id="CHEBI:17509"/>
        <dbReference type="ChEBI" id="CHEBI:43474"/>
        <dbReference type="ChEBI" id="CHEBI:58533"/>
        <dbReference type="EC" id="2.4.2.28"/>
    </reaction>
    <physiologicalReaction direction="left-to-right" evidence="9">
        <dbReference type="Rhea" id="RHEA:11853"/>
    </physiologicalReaction>
</comment>
<comment type="catalytic activity">
    <reaction evidence="1">
        <text>inosine + phosphate = alpha-D-ribose 1-phosphate + hypoxanthine</text>
        <dbReference type="Rhea" id="RHEA:27646"/>
        <dbReference type="ChEBI" id="CHEBI:17368"/>
        <dbReference type="ChEBI" id="CHEBI:17596"/>
        <dbReference type="ChEBI" id="CHEBI:43474"/>
        <dbReference type="ChEBI" id="CHEBI:57720"/>
        <dbReference type="EC" id="2.4.2.1"/>
    </reaction>
    <physiologicalReaction direction="left-to-right" evidence="1">
        <dbReference type="Rhea" id="RHEA:27647"/>
    </physiologicalReaction>
</comment>
<keyword evidence="6" id="KW-0862">Zinc</keyword>
<evidence type="ECO:0000256" key="7">
    <source>
        <dbReference type="ARBA" id="ARBA00047989"/>
    </source>
</evidence>
<dbReference type="InterPro" id="IPR011324">
    <property type="entry name" value="Cytotoxic_necrot_fac-like_cat"/>
</dbReference>
<sequence>MRPEFLAADAADWLRPEAGALGEGVQAFMTTRGFNLGRTAGDLAEVRVHRAALAGLLGARPIFLDQVHGSDVVRLQPDWHDDNAPRADAAVSTDPELAVAVLVADCLPVLFAAPGGVAGAHAGWRGLAGGVLENTVAALCEAAGCAPGEVRAWLGASIGAAAFEVGPEVVQALGREPLERDQPLFAFRPNPEPRWRADLAGLARERLLASGVGTVSGGGWCTLSEDSRFFSFRGEAAGRPRGRMAACIALAGR</sequence>
<dbReference type="SUPFAM" id="SSF64438">
    <property type="entry name" value="CNF1/YfiH-like putative cysteine hydrolases"/>
    <property type="match status" value="1"/>
</dbReference>
<proteinExistence type="inferred from homology"/>
<keyword evidence="3" id="KW-0808">Transferase</keyword>
<comment type="caution">
    <text evidence="10">The sequence shown here is derived from an EMBL/GenBank/DDBJ whole genome shotgun (WGS) entry which is preliminary data.</text>
</comment>
<evidence type="ECO:0000256" key="9">
    <source>
        <dbReference type="ARBA" id="ARBA00049893"/>
    </source>
</evidence>
<evidence type="ECO:0000256" key="4">
    <source>
        <dbReference type="ARBA" id="ARBA00022723"/>
    </source>
</evidence>
<keyword evidence="5" id="KW-0378">Hydrolase</keyword>
<dbReference type="InterPro" id="IPR038371">
    <property type="entry name" value="Cu_polyphenol_OxRdtase_sf"/>
</dbReference>
<gene>
    <name evidence="10" type="ORF">DI603_04745</name>
</gene>
<dbReference type="GO" id="GO:0017061">
    <property type="term" value="F:S-methyl-5-thioadenosine phosphorylase activity"/>
    <property type="evidence" value="ECO:0007669"/>
    <property type="project" value="UniProtKB-EC"/>
</dbReference>
<keyword evidence="4" id="KW-0479">Metal-binding</keyword>
<dbReference type="Pfam" id="PF02578">
    <property type="entry name" value="Cu-oxidase_4"/>
    <property type="match status" value="1"/>
</dbReference>
<protein>
    <recommendedName>
        <fullName evidence="12">Purine nucleoside phosphorylase</fullName>
    </recommendedName>
</protein>
<evidence type="ECO:0000256" key="6">
    <source>
        <dbReference type="ARBA" id="ARBA00022833"/>
    </source>
</evidence>
<dbReference type="PANTHER" id="PTHR30616:SF2">
    <property type="entry name" value="PURINE NUCLEOSIDE PHOSPHORYLASE LACC1"/>
    <property type="match status" value="1"/>
</dbReference>
<accession>A0A2W5DTF9</accession>
<name>A0A2W5DTF9_9BURK</name>
<dbReference type="GO" id="GO:0005507">
    <property type="term" value="F:copper ion binding"/>
    <property type="evidence" value="ECO:0007669"/>
    <property type="project" value="TreeGrafter"/>
</dbReference>
<comment type="similarity">
    <text evidence="2">Belongs to the purine nucleoside phosphorylase YfiH/LACC1 family.</text>
</comment>
<dbReference type="PANTHER" id="PTHR30616">
    <property type="entry name" value="UNCHARACTERIZED PROTEIN YFIH"/>
    <property type="match status" value="1"/>
</dbReference>
<evidence type="ECO:0000313" key="11">
    <source>
        <dbReference type="Proteomes" id="UP000249633"/>
    </source>
</evidence>
<dbReference type="Proteomes" id="UP000249633">
    <property type="component" value="Unassembled WGS sequence"/>
</dbReference>
<evidence type="ECO:0000256" key="5">
    <source>
        <dbReference type="ARBA" id="ARBA00022801"/>
    </source>
</evidence>
<evidence type="ECO:0000256" key="2">
    <source>
        <dbReference type="ARBA" id="ARBA00007353"/>
    </source>
</evidence>
<dbReference type="GO" id="GO:0016787">
    <property type="term" value="F:hydrolase activity"/>
    <property type="evidence" value="ECO:0007669"/>
    <property type="project" value="UniProtKB-KW"/>
</dbReference>
<organism evidence="10 11">
    <name type="scientific">Roseateles depolymerans</name>
    <dbReference type="NCBI Taxonomy" id="76731"/>
    <lineage>
        <taxon>Bacteria</taxon>
        <taxon>Pseudomonadati</taxon>
        <taxon>Pseudomonadota</taxon>
        <taxon>Betaproteobacteria</taxon>
        <taxon>Burkholderiales</taxon>
        <taxon>Sphaerotilaceae</taxon>
        <taxon>Roseateles</taxon>
    </lineage>
</organism>
<evidence type="ECO:0000313" key="10">
    <source>
        <dbReference type="EMBL" id="PZP35185.1"/>
    </source>
</evidence>
<dbReference type="Gene3D" id="3.60.140.10">
    <property type="entry name" value="CNF1/YfiH-like putative cysteine hydrolases"/>
    <property type="match status" value="1"/>
</dbReference>